<reference evidence="4" key="1">
    <citation type="submission" date="2016-06" db="UniProtKB">
        <authorList>
            <consortium name="WormBaseParasite"/>
        </authorList>
    </citation>
    <scope>IDENTIFICATION</scope>
</reference>
<dbReference type="SUPFAM" id="SSF47031">
    <property type="entry name" value="Second domain of FERM"/>
    <property type="match status" value="1"/>
</dbReference>
<dbReference type="InterPro" id="IPR000299">
    <property type="entry name" value="FERM_domain"/>
</dbReference>
<dbReference type="EMBL" id="UYRT01096678">
    <property type="protein sequence ID" value="VDN40908.1"/>
    <property type="molecule type" value="Genomic_DNA"/>
</dbReference>
<evidence type="ECO:0000313" key="3">
    <source>
        <dbReference type="Proteomes" id="UP000271098"/>
    </source>
</evidence>
<dbReference type="PANTHER" id="PTHR46079">
    <property type="entry name" value="FERM DOMAIN-CONTAINING PROTEIN 4"/>
    <property type="match status" value="1"/>
</dbReference>
<dbReference type="PROSITE" id="PS50057">
    <property type="entry name" value="FERM_3"/>
    <property type="match status" value="1"/>
</dbReference>
<dbReference type="SUPFAM" id="SSF54236">
    <property type="entry name" value="Ubiquitin-like"/>
    <property type="match status" value="1"/>
</dbReference>
<accession>A0A183EQ10</accession>
<protein>
    <submittedName>
        <fullName evidence="4">FERM domain-containing protein</fullName>
    </submittedName>
</protein>
<dbReference type="AlphaFoldDB" id="A0A183EQ10"/>
<dbReference type="Proteomes" id="UP000271098">
    <property type="component" value="Unassembled WGS sequence"/>
</dbReference>
<evidence type="ECO:0000313" key="4">
    <source>
        <dbReference type="WBParaSite" id="GPUH_0002307901-mRNA-1"/>
    </source>
</evidence>
<name>A0A183EQ10_9BILA</name>
<dbReference type="InterPro" id="IPR014352">
    <property type="entry name" value="FERM/acyl-CoA-bd_prot_sf"/>
</dbReference>
<keyword evidence="3" id="KW-1185">Reference proteome</keyword>
<proteinExistence type="predicted"/>
<dbReference type="Gene3D" id="1.20.80.10">
    <property type="match status" value="1"/>
</dbReference>
<dbReference type="GO" id="GO:0090162">
    <property type="term" value="P:establishment of epithelial cell polarity"/>
    <property type="evidence" value="ECO:0007669"/>
    <property type="project" value="InterPro"/>
</dbReference>
<evidence type="ECO:0000259" key="1">
    <source>
        <dbReference type="PROSITE" id="PS50057"/>
    </source>
</evidence>
<feature type="domain" description="FERM" evidence="1">
    <location>
        <begin position="5"/>
        <end position="238"/>
    </location>
</feature>
<gene>
    <name evidence="2" type="ORF">GPUH_LOCUS23051</name>
</gene>
<dbReference type="Pfam" id="PF09379">
    <property type="entry name" value="FERM_N"/>
    <property type="match status" value="1"/>
</dbReference>
<reference evidence="2 3" key="2">
    <citation type="submission" date="2018-11" db="EMBL/GenBank/DDBJ databases">
        <authorList>
            <consortium name="Pathogen Informatics"/>
        </authorList>
    </citation>
    <scope>NUCLEOTIDE SEQUENCE [LARGE SCALE GENOMIC DNA]</scope>
</reference>
<dbReference type="WBParaSite" id="GPUH_0002307901-mRNA-1">
    <property type="protein sequence ID" value="GPUH_0002307901-mRNA-1"/>
    <property type="gene ID" value="GPUH_0002307901"/>
</dbReference>
<dbReference type="OrthoDB" id="10063592at2759"/>
<dbReference type="InterPro" id="IPR019748">
    <property type="entry name" value="FERM_central"/>
</dbReference>
<dbReference type="CDD" id="cd14473">
    <property type="entry name" value="FERM_B-lobe"/>
    <property type="match status" value="1"/>
</dbReference>
<dbReference type="InterPro" id="IPR029071">
    <property type="entry name" value="Ubiquitin-like_domsf"/>
</dbReference>
<dbReference type="Gene3D" id="3.10.20.90">
    <property type="entry name" value="Phosphatidylinositol 3-kinase Catalytic Subunit, Chain A, domain 1"/>
    <property type="match status" value="1"/>
</dbReference>
<dbReference type="InterPro" id="IPR047176">
    <property type="entry name" value="FRMD4A/B"/>
</dbReference>
<dbReference type="InterPro" id="IPR035963">
    <property type="entry name" value="FERM_2"/>
</dbReference>
<sequence>MHDGRRSVIHLLDGQKLELTIQPRLVVDELLSIIASHVALKDADKQYFGVAYVDDLGQYHWLPTDRRVLECDIPRKSHQSGLELHHSVKLFFARIFRFFVDSILTLRHPSAVELYFLETARRLVKLFARIFRFFVDSILTLRHPSAVELYFLETARRLVKGLLEFTDLEYYKIASNFLQIYCGDYVSDDKARAALAELLPVPNGVLHGYDVTLDDVERNVVEMYRDLSGTPKGVALLK</sequence>
<dbReference type="InterPro" id="IPR018979">
    <property type="entry name" value="FERM_N"/>
</dbReference>
<dbReference type="PANTHER" id="PTHR46079:SF2">
    <property type="entry name" value="FERM DOMAIN-CONTAINING PROTEIN"/>
    <property type="match status" value="1"/>
</dbReference>
<organism evidence="4">
    <name type="scientific">Gongylonema pulchrum</name>
    <dbReference type="NCBI Taxonomy" id="637853"/>
    <lineage>
        <taxon>Eukaryota</taxon>
        <taxon>Metazoa</taxon>
        <taxon>Ecdysozoa</taxon>
        <taxon>Nematoda</taxon>
        <taxon>Chromadorea</taxon>
        <taxon>Rhabditida</taxon>
        <taxon>Spirurina</taxon>
        <taxon>Spiruromorpha</taxon>
        <taxon>Spiruroidea</taxon>
        <taxon>Gongylonematidae</taxon>
        <taxon>Gongylonema</taxon>
    </lineage>
</organism>
<evidence type="ECO:0000313" key="2">
    <source>
        <dbReference type="EMBL" id="VDN40908.1"/>
    </source>
</evidence>